<dbReference type="EMBL" id="JABSTQ010009937">
    <property type="protein sequence ID" value="KAG0424797.1"/>
    <property type="molecule type" value="Genomic_DNA"/>
</dbReference>
<name>A0AC60PUU7_IXOPE</name>
<evidence type="ECO:0000313" key="2">
    <source>
        <dbReference type="Proteomes" id="UP000805193"/>
    </source>
</evidence>
<proteinExistence type="predicted"/>
<dbReference type="Proteomes" id="UP000805193">
    <property type="component" value="Unassembled WGS sequence"/>
</dbReference>
<evidence type="ECO:0000313" key="1">
    <source>
        <dbReference type="EMBL" id="KAG0424797.1"/>
    </source>
</evidence>
<protein>
    <submittedName>
        <fullName evidence="1">Uncharacterized protein</fullName>
    </submittedName>
</protein>
<gene>
    <name evidence="1" type="ORF">HPB47_028018</name>
</gene>
<comment type="caution">
    <text evidence="1">The sequence shown here is derived from an EMBL/GenBank/DDBJ whole genome shotgun (WGS) entry which is preliminary data.</text>
</comment>
<reference evidence="1 2" key="1">
    <citation type="journal article" date="2020" name="Cell">
        <title>Large-Scale Comparative Analyses of Tick Genomes Elucidate Their Genetic Diversity and Vector Capacities.</title>
        <authorList>
            <consortium name="Tick Genome and Microbiome Consortium (TIGMIC)"/>
            <person name="Jia N."/>
            <person name="Wang J."/>
            <person name="Shi W."/>
            <person name="Du L."/>
            <person name="Sun Y."/>
            <person name="Zhan W."/>
            <person name="Jiang J.F."/>
            <person name="Wang Q."/>
            <person name="Zhang B."/>
            <person name="Ji P."/>
            <person name="Bell-Sakyi L."/>
            <person name="Cui X.M."/>
            <person name="Yuan T.T."/>
            <person name="Jiang B.G."/>
            <person name="Yang W.F."/>
            <person name="Lam T.T."/>
            <person name="Chang Q.C."/>
            <person name="Ding S.J."/>
            <person name="Wang X.J."/>
            <person name="Zhu J.G."/>
            <person name="Ruan X.D."/>
            <person name="Zhao L."/>
            <person name="Wei J.T."/>
            <person name="Ye R.Z."/>
            <person name="Que T.C."/>
            <person name="Du C.H."/>
            <person name="Zhou Y.H."/>
            <person name="Cheng J.X."/>
            <person name="Dai P.F."/>
            <person name="Guo W.B."/>
            <person name="Han X.H."/>
            <person name="Huang E.J."/>
            <person name="Li L.F."/>
            <person name="Wei W."/>
            <person name="Gao Y.C."/>
            <person name="Liu J.Z."/>
            <person name="Shao H.Z."/>
            <person name="Wang X."/>
            <person name="Wang C.C."/>
            <person name="Yang T.C."/>
            <person name="Huo Q.B."/>
            <person name="Li W."/>
            <person name="Chen H.Y."/>
            <person name="Chen S.E."/>
            <person name="Zhou L.G."/>
            <person name="Ni X.B."/>
            <person name="Tian J.H."/>
            <person name="Sheng Y."/>
            <person name="Liu T."/>
            <person name="Pan Y.S."/>
            <person name="Xia L.Y."/>
            <person name="Li J."/>
            <person name="Zhao F."/>
            <person name="Cao W.C."/>
        </authorList>
    </citation>
    <scope>NUCLEOTIDE SEQUENCE [LARGE SCALE GENOMIC DNA]</scope>
    <source>
        <strain evidence="1">Iper-2018</strain>
    </source>
</reference>
<keyword evidence="2" id="KW-1185">Reference proteome</keyword>
<organism evidence="1 2">
    <name type="scientific">Ixodes persulcatus</name>
    <name type="common">Taiga tick</name>
    <dbReference type="NCBI Taxonomy" id="34615"/>
    <lineage>
        <taxon>Eukaryota</taxon>
        <taxon>Metazoa</taxon>
        <taxon>Ecdysozoa</taxon>
        <taxon>Arthropoda</taxon>
        <taxon>Chelicerata</taxon>
        <taxon>Arachnida</taxon>
        <taxon>Acari</taxon>
        <taxon>Parasitiformes</taxon>
        <taxon>Ixodida</taxon>
        <taxon>Ixodoidea</taxon>
        <taxon>Ixodidae</taxon>
        <taxon>Ixodinae</taxon>
        <taxon>Ixodes</taxon>
    </lineage>
</organism>
<accession>A0AC60PUU7</accession>
<sequence>MAANFLSASKAIVLLALCFVVMCKTVAAGPQHTCAYPQACTDPGQNDSGHQVTSTAQYNPDTGKCETIPSETGPHNCQKFATLADCEKNCANAGQRFLAGALRTLWAIPFCIKGSTLPRGSAKAERAYQFALSPEMEMPGALAAPSPATTSATRSQWVFHIAGDCTCRTCDFQTKISLS</sequence>